<dbReference type="GO" id="GO:0046210">
    <property type="term" value="P:nitric oxide catabolic process"/>
    <property type="evidence" value="ECO:0007669"/>
    <property type="project" value="TreeGrafter"/>
</dbReference>
<dbReference type="Gene3D" id="1.10.490.10">
    <property type="entry name" value="Globins"/>
    <property type="match status" value="1"/>
</dbReference>
<dbReference type="EMBL" id="FOTQ01000003">
    <property type="protein sequence ID" value="SFM02075.1"/>
    <property type="molecule type" value="Genomic_DNA"/>
</dbReference>
<organism evidence="7 8">
    <name type="scientific">Shimia aestuarii</name>
    <dbReference type="NCBI Taxonomy" id="254406"/>
    <lineage>
        <taxon>Bacteria</taxon>
        <taxon>Pseudomonadati</taxon>
        <taxon>Pseudomonadota</taxon>
        <taxon>Alphaproteobacteria</taxon>
        <taxon>Rhodobacterales</taxon>
        <taxon>Roseobacteraceae</taxon>
    </lineage>
</organism>
<sequence>MPPEQITIVQKSFQKVFLQKAEIANAFYEHLFASMPSARGMFQNDMQQQKEMFATMLVMTVRLLNRQDELAEVAKRLVLVHGRFGVTKDQFLLAGDAVVRALRDVLAEEFTPEVDAAWQQATQELVSRVAVMLPD</sequence>
<keyword evidence="4" id="KW-0408">Iron</keyword>
<dbReference type="PROSITE" id="PS01033">
    <property type="entry name" value="GLOBIN"/>
    <property type="match status" value="1"/>
</dbReference>
<evidence type="ECO:0000256" key="2">
    <source>
        <dbReference type="ARBA" id="ARBA00022621"/>
    </source>
</evidence>
<gene>
    <name evidence="7" type="ORF">SAMN04488042_10359</name>
</gene>
<dbReference type="GO" id="GO:0020037">
    <property type="term" value="F:heme binding"/>
    <property type="evidence" value="ECO:0007669"/>
    <property type="project" value="InterPro"/>
</dbReference>
<accession>A0A1I4MGA7</accession>
<dbReference type="GO" id="GO:0071949">
    <property type="term" value="F:FAD binding"/>
    <property type="evidence" value="ECO:0007669"/>
    <property type="project" value="TreeGrafter"/>
</dbReference>
<dbReference type="GO" id="GO:0046872">
    <property type="term" value="F:metal ion binding"/>
    <property type="evidence" value="ECO:0007669"/>
    <property type="project" value="UniProtKB-KW"/>
</dbReference>
<evidence type="ECO:0000256" key="1">
    <source>
        <dbReference type="ARBA" id="ARBA00022617"/>
    </source>
</evidence>
<reference evidence="7 8" key="1">
    <citation type="submission" date="2016-10" db="EMBL/GenBank/DDBJ databases">
        <authorList>
            <person name="de Groot N.N."/>
        </authorList>
    </citation>
    <scope>NUCLEOTIDE SEQUENCE [LARGE SCALE GENOMIC DNA]</scope>
    <source>
        <strain evidence="7 8">DSM 15283</strain>
    </source>
</reference>
<evidence type="ECO:0000256" key="5">
    <source>
        <dbReference type="RuleBase" id="RU000356"/>
    </source>
</evidence>
<keyword evidence="8" id="KW-1185">Reference proteome</keyword>
<dbReference type="STRING" id="254406.SAMN04488042_10359"/>
<name>A0A1I4MGA7_9RHOB</name>
<dbReference type="InterPro" id="IPR009050">
    <property type="entry name" value="Globin-like_sf"/>
</dbReference>
<dbReference type="Pfam" id="PF00042">
    <property type="entry name" value="Globin"/>
    <property type="match status" value="1"/>
</dbReference>
<dbReference type="GO" id="GO:0005344">
    <property type="term" value="F:oxygen carrier activity"/>
    <property type="evidence" value="ECO:0007669"/>
    <property type="project" value="UniProtKB-KW"/>
</dbReference>
<dbReference type="PANTHER" id="PTHR43396">
    <property type="entry name" value="FLAVOHEMOPROTEIN"/>
    <property type="match status" value="1"/>
</dbReference>
<evidence type="ECO:0000313" key="7">
    <source>
        <dbReference type="EMBL" id="SFM02075.1"/>
    </source>
</evidence>
<protein>
    <submittedName>
        <fullName evidence="7">Hemoglobin-like flavoprotein</fullName>
    </submittedName>
</protein>
<dbReference type="SUPFAM" id="SSF46458">
    <property type="entry name" value="Globin-like"/>
    <property type="match status" value="1"/>
</dbReference>
<keyword evidence="1 5" id="KW-0349">Heme</keyword>
<dbReference type="GO" id="GO:0008941">
    <property type="term" value="F:nitric oxide dioxygenase NAD(P)H activity"/>
    <property type="evidence" value="ECO:0007669"/>
    <property type="project" value="TreeGrafter"/>
</dbReference>
<keyword evidence="5" id="KW-0813">Transport</keyword>
<dbReference type="Proteomes" id="UP000199144">
    <property type="component" value="Unassembled WGS sequence"/>
</dbReference>
<keyword evidence="2 5" id="KW-0561">Oxygen transport</keyword>
<evidence type="ECO:0000256" key="3">
    <source>
        <dbReference type="ARBA" id="ARBA00022723"/>
    </source>
</evidence>
<comment type="similarity">
    <text evidence="5">Belongs to the globin family.</text>
</comment>
<evidence type="ECO:0000259" key="6">
    <source>
        <dbReference type="PROSITE" id="PS01033"/>
    </source>
</evidence>
<dbReference type="GO" id="GO:0019825">
    <property type="term" value="F:oxygen binding"/>
    <property type="evidence" value="ECO:0007669"/>
    <property type="project" value="InterPro"/>
</dbReference>
<feature type="domain" description="Globin" evidence="6">
    <location>
        <begin position="1"/>
        <end position="134"/>
    </location>
</feature>
<dbReference type="PANTHER" id="PTHR43396:SF3">
    <property type="entry name" value="FLAVOHEMOPROTEIN"/>
    <property type="match status" value="1"/>
</dbReference>
<keyword evidence="3" id="KW-0479">Metal-binding</keyword>
<dbReference type="GO" id="GO:0071500">
    <property type="term" value="P:cellular response to nitrosative stress"/>
    <property type="evidence" value="ECO:0007669"/>
    <property type="project" value="TreeGrafter"/>
</dbReference>
<dbReference type="InterPro" id="IPR000971">
    <property type="entry name" value="Globin"/>
</dbReference>
<dbReference type="InterPro" id="IPR012292">
    <property type="entry name" value="Globin/Proto"/>
</dbReference>
<dbReference type="AlphaFoldDB" id="A0A1I4MGA7"/>
<evidence type="ECO:0000256" key="4">
    <source>
        <dbReference type="ARBA" id="ARBA00023004"/>
    </source>
</evidence>
<proteinExistence type="inferred from homology"/>
<dbReference type="OrthoDB" id="3213438at2"/>
<evidence type="ECO:0000313" key="8">
    <source>
        <dbReference type="Proteomes" id="UP000199144"/>
    </source>
</evidence>